<proteinExistence type="predicted"/>
<gene>
    <name evidence="2" type="ORF">H839_08109</name>
</gene>
<organism evidence="2 3">
    <name type="scientific">Parageobacillus genomosp. 1</name>
    <dbReference type="NCBI Taxonomy" id="1295642"/>
    <lineage>
        <taxon>Bacteria</taxon>
        <taxon>Bacillati</taxon>
        <taxon>Bacillota</taxon>
        <taxon>Bacilli</taxon>
        <taxon>Bacillales</taxon>
        <taxon>Anoxybacillaceae</taxon>
        <taxon>Parageobacillus</taxon>
    </lineage>
</organism>
<name>A0ABC9VG72_9BACL</name>
<sequence length="113" mass="13248">MSNLLQEIKNYLDSIRHNAVNAALARNANEYGVCVKIVSDCEEAILSLFQKLDREYWELREQFEQVQAKVERYKEVLEWYAHPETYKRAGNGEYVIMMDKGWNAQQALKEGES</sequence>
<comment type="caution">
    <text evidence="2">The sequence shown here is derived from an EMBL/GenBank/DDBJ whole genome shotgun (WGS) entry which is preliminary data.</text>
</comment>
<evidence type="ECO:0000313" key="3">
    <source>
        <dbReference type="Proteomes" id="UP000023566"/>
    </source>
</evidence>
<reference evidence="2 3" key="1">
    <citation type="journal article" date="2014" name="Appl. Microbiol. Biotechnol.">
        <title>Transformable facultative thermophile Geobacillus stearothermophilus NUB3621 as a host strain for metabolic engineering.</title>
        <authorList>
            <person name="Blanchard K."/>
            <person name="Robic S."/>
            <person name="Matsumura I."/>
        </authorList>
    </citation>
    <scope>NUCLEOTIDE SEQUENCE [LARGE SCALE GENOMIC DNA]</scope>
    <source>
        <strain evidence="2 3">NUB3621</strain>
    </source>
</reference>
<keyword evidence="1" id="KW-0175">Coiled coil</keyword>
<accession>A0ABC9VG72</accession>
<protein>
    <submittedName>
        <fullName evidence="2">Uncharacterized protein</fullName>
    </submittedName>
</protein>
<feature type="coiled-coil region" evidence="1">
    <location>
        <begin position="49"/>
        <end position="76"/>
    </location>
</feature>
<dbReference type="AlphaFoldDB" id="A0ABC9VG72"/>
<evidence type="ECO:0000256" key="1">
    <source>
        <dbReference type="SAM" id="Coils"/>
    </source>
</evidence>
<evidence type="ECO:0000313" key="2">
    <source>
        <dbReference type="EMBL" id="EZP77581.1"/>
    </source>
</evidence>
<dbReference type="Proteomes" id="UP000023566">
    <property type="component" value="Chromosome"/>
</dbReference>
<dbReference type="EMBL" id="AOTZ01000004">
    <property type="protein sequence ID" value="EZP77581.1"/>
    <property type="molecule type" value="Genomic_DNA"/>
</dbReference>
<dbReference type="RefSeq" id="WP_043904680.1">
    <property type="nucleotide sequence ID" value="NZ_CM002692.1"/>
</dbReference>
<keyword evidence="3" id="KW-1185">Reference proteome</keyword>